<keyword evidence="2" id="KW-1185">Reference proteome</keyword>
<gene>
    <name evidence="1" type="ORF">P3T76_007871</name>
</gene>
<dbReference type="Proteomes" id="UP001259832">
    <property type="component" value="Unassembled WGS sequence"/>
</dbReference>
<sequence length="127" mass="14572">MQRFDKYGRNPRFVFTVTQSENDALLNRAITNFDALKVVSYTECSTPVRDEDLSSCVLQMMPSDSNFPANYHLDFLSNDIAEKIVLRVSDENLEKVAKFAIGLTPDDIKFQSNLGFKHFLESENQRL</sequence>
<accession>A0AAD9GL25</accession>
<evidence type="ECO:0000313" key="1">
    <source>
        <dbReference type="EMBL" id="KAK1940420.1"/>
    </source>
</evidence>
<evidence type="ECO:0000313" key="2">
    <source>
        <dbReference type="Proteomes" id="UP001259832"/>
    </source>
</evidence>
<dbReference type="AlphaFoldDB" id="A0AAD9GL25"/>
<comment type="caution">
    <text evidence="1">The sequence shown here is derived from an EMBL/GenBank/DDBJ whole genome shotgun (WGS) entry which is preliminary data.</text>
</comment>
<reference evidence="1" key="1">
    <citation type="submission" date="2023-08" db="EMBL/GenBank/DDBJ databases">
        <title>Reference Genome Resource for the Citrus Pathogen Phytophthora citrophthora.</title>
        <authorList>
            <person name="Moller H."/>
            <person name="Coetzee B."/>
            <person name="Rose L.J."/>
            <person name="Van Niekerk J.M."/>
        </authorList>
    </citation>
    <scope>NUCLEOTIDE SEQUENCE</scope>
    <source>
        <strain evidence="1">STE-U-9442</strain>
    </source>
</reference>
<name>A0AAD9GL25_9STRA</name>
<organism evidence="1 2">
    <name type="scientific">Phytophthora citrophthora</name>
    <dbReference type="NCBI Taxonomy" id="4793"/>
    <lineage>
        <taxon>Eukaryota</taxon>
        <taxon>Sar</taxon>
        <taxon>Stramenopiles</taxon>
        <taxon>Oomycota</taxon>
        <taxon>Peronosporomycetes</taxon>
        <taxon>Peronosporales</taxon>
        <taxon>Peronosporaceae</taxon>
        <taxon>Phytophthora</taxon>
    </lineage>
</organism>
<dbReference type="EMBL" id="JASMQC010000014">
    <property type="protein sequence ID" value="KAK1940420.1"/>
    <property type="molecule type" value="Genomic_DNA"/>
</dbReference>
<protein>
    <submittedName>
        <fullName evidence="1">Uncharacterized protein</fullName>
    </submittedName>
</protein>
<proteinExistence type="predicted"/>